<keyword evidence="8 9" id="KW-0739">Sodium transport</keyword>
<evidence type="ECO:0000313" key="14">
    <source>
        <dbReference type="EMBL" id="KAF7258825.1"/>
    </source>
</evidence>
<evidence type="ECO:0000256" key="12">
    <source>
        <dbReference type="SAM" id="SignalP"/>
    </source>
</evidence>
<evidence type="ECO:0000256" key="11">
    <source>
        <dbReference type="SAM" id="Phobius"/>
    </source>
</evidence>
<dbReference type="GO" id="GO:0015386">
    <property type="term" value="F:potassium:proton antiporter activity"/>
    <property type="evidence" value="ECO:0007669"/>
    <property type="project" value="TreeGrafter"/>
</dbReference>
<dbReference type="InterPro" id="IPR006153">
    <property type="entry name" value="Cation/H_exchanger_TM"/>
</dbReference>
<evidence type="ECO:0000256" key="4">
    <source>
        <dbReference type="ARBA" id="ARBA00022989"/>
    </source>
</evidence>
<feature type="transmembrane region" description="Helical" evidence="11">
    <location>
        <begin position="289"/>
        <end position="305"/>
    </location>
</feature>
<sequence length="754" mass="84169">MKRLTVGTTVWILYLSLTIGLEVVGSGTKKNSTGSEEHQTSNVIAAAKWEFHEFSVHITVILFLLIMILIKMVFHHIPYLADYVPESLLLILLGVIFGLIVRYGIKVGSFEATVWQLTPTLFFTYLLPPIVLESSYSLYNRTFSEYLGVVLIFAVLGTIFNFLIIGFAMYGLQKAGAFGGSTNQFDLNSMLLFSSLIVAVDPVAVLAIFQDIGVDLGLYYVVFGESLLNDAITVVLYDIMSAFVGKDTITGHQIGVGIASFFTVSFGGLMIGVIIGILSCLITRIKSHLNTFTLILLAYFSYIMADMVGWSGIISMIGCGLVQAAYAFHNLGFKSVNLVRKLTKLVSEVSESVIFLFLGIEVVSGDLAWHTGFILWSIILCLISRSIVVFGLTAVINLVNVDGTKISWANQVILIYGGLRGAVAFALSVLIVSNNLGPHGVYNRRVMITATLYIILFTVGLMGVTMKPLVKVLKIRMQAKQELSLFNVLMSSVLDETLAASEAISNIKGRNVVREFFMRLDEKYIRRILQREPEAYDQKIMHMYSKISMKLHLATLQPEKSEVLLQDVPERLRDKYFTSYQSSVSLHSMGKKQFSEDSLTRLKQYKPRKSITGPTVFEGGQIKSDPNEAAELAGYMRSTRRASILPGAKRQMDFDETIHDVMRSRERALSQQRTTFYPKFRTRNRLHTNGEDNEAYITETDDLSDIPELMPYSQADTNEPNSTSRRVAFWVDPTDGQVTPTPTMTDVESNISRI</sequence>
<evidence type="ECO:0000256" key="10">
    <source>
        <dbReference type="SAM" id="MobiDB-lite"/>
    </source>
</evidence>
<dbReference type="Gene3D" id="6.10.140.1330">
    <property type="match status" value="1"/>
</dbReference>
<proteinExistence type="inferred from homology"/>
<dbReference type="GO" id="GO:0051453">
    <property type="term" value="P:regulation of intracellular pH"/>
    <property type="evidence" value="ECO:0007669"/>
    <property type="project" value="TreeGrafter"/>
</dbReference>
<evidence type="ECO:0000256" key="5">
    <source>
        <dbReference type="ARBA" id="ARBA00023053"/>
    </source>
</evidence>
<feature type="transmembrane region" description="Helical" evidence="11">
    <location>
        <begin position="257"/>
        <end position="282"/>
    </location>
</feature>
<evidence type="ECO:0000256" key="7">
    <source>
        <dbReference type="ARBA" id="ARBA00023136"/>
    </source>
</evidence>
<dbReference type="GO" id="GO:0015385">
    <property type="term" value="F:sodium:proton antiporter activity"/>
    <property type="evidence" value="ECO:0007669"/>
    <property type="project" value="InterPro"/>
</dbReference>
<dbReference type="EMBL" id="JTDE01001511">
    <property type="protein sequence ID" value="KAF7258825.1"/>
    <property type="molecule type" value="Genomic_DNA"/>
</dbReference>
<feature type="transmembrane region" description="Helical" evidence="11">
    <location>
        <begin position="216"/>
        <end position="237"/>
    </location>
</feature>
<keyword evidence="4 11" id="KW-1133">Transmembrane helix</keyword>
<evidence type="ECO:0000256" key="2">
    <source>
        <dbReference type="ARBA" id="ARBA00022448"/>
    </source>
</evidence>
<keyword evidence="15" id="KW-1185">Reference proteome</keyword>
<organism evidence="14 15">
    <name type="scientific">Paragonimus skrjabini miyazakii</name>
    <dbReference type="NCBI Taxonomy" id="59628"/>
    <lineage>
        <taxon>Eukaryota</taxon>
        <taxon>Metazoa</taxon>
        <taxon>Spiralia</taxon>
        <taxon>Lophotrochozoa</taxon>
        <taxon>Platyhelminthes</taxon>
        <taxon>Trematoda</taxon>
        <taxon>Digenea</taxon>
        <taxon>Plagiorchiida</taxon>
        <taxon>Troglotremata</taxon>
        <taxon>Troglotrematidae</taxon>
        <taxon>Paragonimus</taxon>
    </lineage>
</organism>
<evidence type="ECO:0000256" key="9">
    <source>
        <dbReference type="RuleBase" id="RU003722"/>
    </source>
</evidence>
<feature type="transmembrane region" description="Helical" evidence="11">
    <location>
        <begin position="117"/>
        <end position="139"/>
    </location>
</feature>
<feature type="signal peptide" evidence="12">
    <location>
        <begin position="1"/>
        <end position="20"/>
    </location>
</feature>
<feature type="domain" description="Cation/H+ exchanger transmembrane" evidence="13">
    <location>
        <begin position="65"/>
        <end position="471"/>
    </location>
</feature>
<dbReference type="AlphaFoldDB" id="A0A8S9YUW2"/>
<keyword evidence="5" id="KW-0915">Sodium</keyword>
<feature type="transmembrane region" description="Helical" evidence="11">
    <location>
        <begin position="452"/>
        <end position="470"/>
    </location>
</feature>
<comment type="caution">
    <text evidence="14">The sequence shown here is derived from an EMBL/GenBank/DDBJ whole genome shotgun (WGS) entry which is preliminary data.</text>
</comment>
<keyword evidence="6 9" id="KW-0406">Ion transport</keyword>
<feature type="compositionally biased region" description="Polar residues" evidence="10">
    <location>
        <begin position="736"/>
        <end position="754"/>
    </location>
</feature>
<dbReference type="PRINTS" id="PR01084">
    <property type="entry name" value="NAHEXCHNGR"/>
</dbReference>
<dbReference type="Proteomes" id="UP000822476">
    <property type="component" value="Unassembled WGS sequence"/>
</dbReference>
<evidence type="ECO:0000259" key="13">
    <source>
        <dbReference type="Pfam" id="PF00999"/>
    </source>
</evidence>
<feature type="transmembrane region" description="Helical" evidence="11">
    <location>
        <begin position="375"/>
        <end position="401"/>
    </location>
</feature>
<comment type="similarity">
    <text evidence="9">Belongs to the monovalent cation:proton antiporter 1 (CPA1) transporter (TC 2.A.36) family.</text>
</comment>
<dbReference type="GO" id="GO:0005886">
    <property type="term" value="C:plasma membrane"/>
    <property type="evidence" value="ECO:0007669"/>
    <property type="project" value="TreeGrafter"/>
</dbReference>
<keyword evidence="3 9" id="KW-0812">Transmembrane</keyword>
<gene>
    <name evidence="14" type="ORF">EG68_03529</name>
</gene>
<evidence type="ECO:0000256" key="3">
    <source>
        <dbReference type="ARBA" id="ARBA00022692"/>
    </source>
</evidence>
<evidence type="ECO:0000256" key="6">
    <source>
        <dbReference type="ARBA" id="ARBA00023065"/>
    </source>
</evidence>
<dbReference type="PANTHER" id="PTHR10110">
    <property type="entry name" value="SODIUM/HYDROGEN EXCHANGER"/>
    <property type="match status" value="1"/>
</dbReference>
<feature type="transmembrane region" description="Helical" evidence="11">
    <location>
        <begin position="190"/>
        <end position="209"/>
    </location>
</feature>
<evidence type="ECO:0000256" key="8">
    <source>
        <dbReference type="ARBA" id="ARBA00023201"/>
    </source>
</evidence>
<dbReference type="Pfam" id="PF00999">
    <property type="entry name" value="Na_H_Exchanger"/>
    <property type="match status" value="1"/>
</dbReference>
<evidence type="ECO:0000256" key="1">
    <source>
        <dbReference type="ARBA" id="ARBA00004141"/>
    </source>
</evidence>
<feature type="transmembrane region" description="Helical" evidence="11">
    <location>
        <begin position="86"/>
        <end position="105"/>
    </location>
</feature>
<feature type="transmembrane region" description="Helical" evidence="11">
    <location>
        <begin position="146"/>
        <end position="170"/>
    </location>
</feature>
<dbReference type="PANTHER" id="PTHR10110:SF126">
    <property type="entry name" value="NA(+)_H(+) EXCHANGER PROTEIN 7"/>
    <property type="match status" value="1"/>
</dbReference>
<feature type="transmembrane region" description="Helical" evidence="11">
    <location>
        <begin position="413"/>
        <end position="432"/>
    </location>
</feature>
<accession>A0A8S9YUW2</accession>
<keyword evidence="2 9" id="KW-0813">Transport</keyword>
<protein>
    <recommendedName>
        <fullName evidence="9">Sodium/hydrogen exchanger</fullName>
    </recommendedName>
</protein>
<feature type="chain" id="PRO_5035743723" description="Sodium/hydrogen exchanger" evidence="12">
    <location>
        <begin position="21"/>
        <end position="754"/>
    </location>
</feature>
<dbReference type="OrthoDB" id="196264at2759"/>
<name>A0A8S9YUW2_9TREM</name>
<feature type="transmembrane region" description="Helical" evidence="11">
    <location>
        <begin position="311"/>
        <end position="328"/>
    </location>
</feature>
<dbReference type="GO" id="GO:0098719">
    <property type="term" value="P:sodium ion import across plasma membrane"/>
    <property type="evidence" value="ECO:0007669"/>
    <property type="project" value="TreeGrafter"/>
</dbReference>
<reference evidence="14" key="1">
    <citation type="submission" date="2019-07" db="EMBL/GenBank/DDBJ databases">
        <title>Annotation for the trematode Paragonimus miyazaki's.</title>
        <authorList>
            <person name="Choi Y.-J."/>
        </authorList>
    </citation>
    <scope>NUCLEOTIDE SEQUENCE</scope>
    <source>
        <strain evidence="14">Japan</strain>
    </source>
</reference>
<dbReference type="InterPro" id="IPR004709">
    <property type="entry name" value="NaH_exchanger"/>
</dbReference>
<feature type="region of interest" description="Disordered" evidence="10">
    <location>
        <begin position="733"/>
        <end position="754"/>
    </location>
</feature>
<dbReference type="NCBIfam" id="TIGR00840">
    <property type="entry name" value="b_cpa1"/>
    <property type="match status" value="1"/>
</dbReference>
<dbReference type="InterPro" id="IPR018422">
    <property type="entry name" value="Cation/H_exchanger_CPA1"/>
</dbReference>
<feature type="transmembrane region" description="Helical" evidence="11">
    <location>
        <begin position="54"/>
        <end position="74"/>
    </location>
</feature>
<keyword evidence="12" id="KW-0732">Signal</keyword>
<evidence type="ECO:0000313" key="15">
    <source>
        <dbReference type="Proteomes" id="UP000822476"/>
    </source>
</evidence>
<comment type="subcellular location">
    <subcellularLocation>
        <location evidence="1">Membrane</location>
        <topology evidence="1">Multi-pass membrane protein</topology>
    </subcellularLocation>
</comment>
<keyword evidence="7 11" id="KW-0472">Membrane</keyword>
<keyword evidence="9" id="KW-0050">Antiport</keyword>